<keyword evidence="5" id="KW-0812">Transmembrane</keyword>
<dbReference type="GO" id="GO:0009279">
    <property type="term" value="C:cell outer membrane"/>
    <property type="evidence" value="ECO:0007669"/>
    <property type="project" value="UniProtKB-SubCell"/>
</dbReference>
<dbReference type="InterPro" id="IPR051906">
    <property type="entry name" value="TolC-like"/>
</dbReference>
<dbReference type="Proteomes" id="UP000007599">
    <property type="component" value="Chromosome I"/>
</dbReference>
<keyword evidence="10" id="KW-1185">Reference proteome</keyword>
<dbReference type="GO" id="GO:0015288">
    <property type="term" value="F:porin activity"/>
    <property type="evidence" value="ECO:0007669"/>
    <property type="project" value="TreeGrafter"/>
</dbReference>
<name>H8XNB7_FLAIG</name>
<dbReference type="Gene3D" id="1.20.1600.10">
    <property type="entry name" value="Outer membrane efflux proteins (OEP)"/>
    <property type="match status" value="1"/>
</dbReference>
<organism evidence="9 10">
    <name type="scientific">Flavobacterium indicum (strain DSM 17447 / CIP 109464 / GPTSA100-9)</name>
    <dbReference type="NCBI Taxonomy" id="1094466"/>
    <lineage>
        <taxon>Bacteria</taxon>
        <taxon>Pseudomonadati</taxon>
        <taxon>Bacteroidota</taxon>
        <taxon>Flavobacteriia</taxon>
        <taxon>Flavobacteriales</taxon>
        <taxon>Flavobacteriaceae</taxon>
        <taxon>Flavobacterium</taxon>
    </lineage>
</organism>
<dbReference type="GO" id="GO:1990281">
    <property type="term" value="C:efflux pump complex"/>
    <property type="evidence" value="ECO:0007669"/>
    <property type="project" value="TreeGrafter"/>
</dbReference>
<dbReference type="PATRIC" id="fig|1094466.5.peg.19"/>
<reference evidence="9 10" key="1">
    <citation type="journal article" date="2012" name="J. Bacteriol.">
        <title>Complete Genome Sequence of Flavobacterium indicum GPSTA100-9T, Isolated from Warm Spring Water.</title>
        <authorList>
            <person name="Barbier P."/>
            <person name="Houel A."/>
            <person name="Loux V."/>
            <person name="Poulain J."/>
            <person name="Bernardet J.F."/>
            <person name="Touchon M."/>
            <person name="Duchaud E."/>
        </authorList>
    </citation>
    <scope>NUCLEOTIDE SEQUENCE [LARGE SCALE GENOMIC DNA]</scope>
    <source>
        <strain evidence="10">DSM 17447 / CIP 109464 / GPTSA100-9</strain>
    </source>
</reference>
<evidence type="ECO:0000256" key="5">
    <source>
        <dbReference type="ARBA" id="ARBA00022692"/>
    </source>
</evidence>
<evidence type="ECO:0000256" key="3">
    <source>
        <dbReference type="ARBA" id="ARBA00022448"/>
    </source>
</evidence>
<evidence type="ECO:0000313" key="9">
    <source>
        <dbReference type="EMBL" id="CCG52034.1"/>
    </source>
</evidence>
<keyword evidence="3" id="KW-0813">Transport</keyword>
<evidence type="ECO:0000256" key="2">
    <source>
        <dbReference type="ARBA" id="ARBA00007613"/>
    </source>
</evidence>
<comment type="similarity">
    <text evidence="2">Belongs to the outer membrane factor (OMF) (TC 1.B.17) family.</text>
</comment>
<gene>
    <name evidence="9" type="ordered locus">KQS_00095</name>
</gene>
<dbReference type="InterPro" id="IPR003423">
    <property type="entry name" value="OMP_efflux"/>
</dbReference>
<evidence type="ECO:0000256" key="6">
    <source>
        <dbReference type="ARBA" id="ARBA00023136"/>
    </source>
</evidence>
<keyword evidence="4" id="KW-1134">Transmembrane beta strand</keyword>
<keyword evidence="7" id="KW-0998">Cell outer membrane</keyword>
<dbReference type="KEGG" id="fin:KQS_00095"/>
<dbReference type="HOGENOM" id="CLU_620732_0_0_10"/>
<proteinExistence type="inferred from homology"/>
<protein>
    <submittedName>
        <fullName evidence="9">Probable outer membrane efflux protein</fullName>
    </submittedName>
</protein>
<reference evidence="10" key="2">
    <citation type="submission" date="2012-03" db="EMBL/GenBank/DDBJ databases">
        <title>Complete genome sequence of Flavobacterium indicum GPTSA100-9T, isolated from warm spring water.</title>
        <authorList>
            <person name="Barbier P."/>
            <person name="Houel A."/>
            <person name="Loux V."/>
            <person name="Poulain J."/>
            <person name="Bernardet J.-F."/>
            <person name="Touchon M."/>
            <person name="Duchaud E."/>
        </authorList>
    </citation>
    <scope>NUCLEOTIDE SEQUENCE [LARGE SCALE GENOMIC DNA]</scope>
    <source>
        <strain evidence="10">DSM 17447 / CIP 109464 / GPTSA100-9</strain>
    </source>
</reference>
<dbReference type="OrthoDB" id="367883at2"/>
<evidence type="ECO:0000256" key="8">
    <source>
        <dbReference type="SAM" id="Coils"/>
    </source>
</evidence>
<accession>H8XNB7</accession>
<comment type="subcellular location">
    <subcellularLocation>
        <location evidence="1">Cell outer membrane</location>
    </subcellularLocation>
</comment>
<dbReference type="STRING" id="1094466.KQS_00095"/>
<dbReference type="eggNOG" id="COG1538">
    <property type="taxonomic scope" value="Bacteria"/>
</dbReference>
<evidence type="ECO:0000256" key="7">
    <source>
        <dbReference type="ARBA" id="ARBA00023237"/>
    </source>
</evidence>
<evidence type="ECO:0000313" key="10">
    <source>
        <dbReference type="Proteomes" id="UP000007599"/>
    </source>
</evidence>
<sequence>MKMKVNSTTLVKSSLFILLFSQFNWGQNNKEIKNLDALIHYAKEQNLTIKNNQLQSELATITKKTALGNILNPRIPSTAQVINNFDQQVSFLPGPIFGQPEGTYKAVTMGQQYVSTFSIQPQIDLINPGNIALLKSAIINVELVNQQNKLNEQNIYNQINTIYYNLLYLQKQVEIFEVNKKIAEQILTINQNKYKEGIVRKQEVNEAESNLIAIEDKLQQALITLKIQHESLRVFLNTQENFQLKEELKNVAQDLKLVESTSNLKTSISQLQYQNVQQEVKVAQWSQLPVLSLISSFNWQNQSNTTYLDKNSNWVNYNYIGLKLSWDVPTTIQKLSTVYSKKIQLEQAKNNAEQAAKENETVNKQLVLEYEKAIQQVIHFEKIYQLKKDTFEKNKNQFDEEILPLDKLLLSQNEFITSEINLASALANCGFSKYKILINNN</sequence>
<evidence type="ECO:0000256" key="1">
    <source>
        <dbReference type="ARBA" id="ARBA00004442"/>
    </source>
</evidence>
<dbReference type="EMBL" id="HE774682">
    <property type="protein sequence ID" value="CCG52034.1"/>
    <property type="molecule type" value="Genomic_DNA"/>
</dbReference>
<keyword evidence="8" id="KW-0175">Coiled coil</keyword>
<dbReference type="PANTHER" id="PTHR30026">
    <property type="entry name" value="OUTER MEMBRANE PROTEIN TOLC"/>
    <property type="match status" value="1"/>
</dbReference>
<feature type="coiled-coil region" evidence="8">
    <location>
        <begin position="338"/>
        <end position="365"/>
    </location>
</feature>
<dbReference type="AlphaFoldDB" id="H8XNB7"/>
<keyword evidence="6" id="KW-0472">Membrane</keyword>
<evidence type="ECO:0000256" key="4">
    <source>
        <dbReference type="ARBA" id="ARBA00022452"/>
    </source>
</evidence>
<dbReference type="Pfam" id="PF02321">
    <property type="entry name" value="OEP"/>
    <property type="match status" value="1"/>
</dbReference>
<dbReference type="PANTHER" id="PTHR30026:SF20">
    <property type="entry name" value="OUTER MEMBRANE PROTEIN TOLC"/>
    <property type="match status" value="1"/>
</dbReference>
<dbReference type="SUPFAM" id="SSF56954">
    <property type="entry name" value="Outer membrane efflux proteins (OEP)"/>
    <property type="match status" value="1"/>
</dbReference>
<dbReference type="GO" id="GO:0015562">
    <property type="term" value="F:efflux transmembrane transporter activity"/>
    <property type="evidence" value="ECO:0007669"/>
    <property type="project" value="InterPro"/>
</dbReference>